<sequence>MLSSLIFNLNWRDNAVPAQQVFAKVASAISKFEHVIVCASAAQWANARSQLPENIKVIEMSLNDSWFRDTGQTVSFFL</sequence>
<dbReference type="PANTHER" id="PTHR31377">
    <property type="entry name" value="AGMATINE DEIMINASE-RELATED"/>
    <property type="match status" value="1"/>
</dbReference>
<evidence type="ECO:0000313" key="2">
    <source>
        <dbReference type="EMBL" id="PQQ08416.1"/>
    </source>
</evidence>
<protein>
    <submittedName>
        <fullName evidence="2">Uncharacterized protein</fullName>
    </submittedName>
</protein>
<dbReference type="GO" id="GO:0009446">
    <property type="term" value="P:putrescine biosynthetic process"/>
    <property type="evidence" value="ECO:0007669"/>
    <property type="project" value="InterPro"/>
</dbReference>
<dbReference type="Proteomes" id="UP000250321">
    <property type="component" value="Unassembled WGS sequence"/>
</dbReference>
<reference evidence="2 3" key="1">
    <citation type="submission" date="2018-02" db="EMBL/GenBank/DDBJ databases">
        <title>Draft genome of wild Prunus yedoensis var. nudiflora.</title>
        <authorList>
            <person name="Baek S."/>
            <person name="Kim J.-H."/>
            <person name="Choi K."/>
            <person name="Kim G.-B."/>
            <person name="Cho A."/>
            <person name="Jang H."/>
            <person name="Shin C.-H."/>
            <person name="Yu H.-J."/>
            <person name="Mun J.-H."/>
        </authorList>
    </citation>
    <scope>NUCLEOTIDE SEQUENCE [LARGE SCALE GENOMIC DNA]</scope>
    <source>
        <strain evidence="3">cv. Jeju island</strain>
        <tissue evidence="2">Leaf</tissue>
    </source>
</reference>
<evidence type="ECO:0000313" key="3">
    <source>
        <dbReference type="Proteomes" id="UP000250321"/>
    </source>
</evidence>
<organism evidence="2 3">
    <name type="scientific">Prunus yedoensis var. nudiflora</name>
    <dbReference type="NCBI Taxonomy" id="2094558"/>
    <lineage>
        <taxon>Eukaryota</taxon>
        <taxon>Viridiplantae</taxon>
        <taxon>Streptophyta</taxon>
        <taxon>Embryophyta</taxon>
        <taxon>Tracheophyta</taxon>
        <taxon>Spermatophyta</taxon>
        <taxon>Magnoliopsida</taxon>
        <taxon>eudicotyledons</taxon>
        <taxon>Gunneridae</taxon>
        <taxon>Pentapetalae</taxon>
        <taxon>rosids</taxon>
        <taxon>fabids</taxon>
        <taxon>Rosales</taxon>
        <taxon>Rosaceae</taxon>
        <taxon>Amygdaloideae</taxon>
        <taxon>Amygdaleae</taxon>
        <taxon>Prunus</taxon>
    </lineage>
</organism>
<keyword evidence="3" id="KW-1185">Reference proteome</keyword>
<proteinExistence type="predicted"/>
<accession>A0A315A2Q9</accession>
<dbReference type="EMBL" id="PJQY01000726">
    <property type="protein sequence ID" value="PQQ08416.1"/>
    <property type="molecule type" value="Genomic_DNA"/>
</dbReference>
<dbReference type="SUPFAM" id="SSF55909">
    <property type="entry name" value="Pentein"/>
    <property type="match status" value="1"/>
</dbReference>
<dbReference type="AlphaFoldDB" id="A0A315A2Q9"/>
<dbReference type="Pfam" id="PF04371">
    <property type="entry name" value="PAD_porph"/>
    <property type="match status" value="1"/>
</dbReference>
<dbReference type="STRING" id="2094558.A0A315A2Q9"/>
<dbReference type="PANTHER" id="PTHR31377:SF2">
    <property type="entry name" value="AGMATINE DEIMINASE"/>
    <property type="match status" value="1"/>
</dbReference>
<gene>
    <name evidence="2" type="ORF">Pyn_20900</name>
</gene>
<dbReference type="GO" id="GO:0047632">
    <property type="term" value="F:agmatine deiminase activity"/>
    <property type="evidence" value="ECO:0007669"/>
    <property type="project" value="TreeGrafter"/>
</dbReference>
<dbReference type="GO" id="GO:0004668">
    <property type="term" value="F:protein-arginine deiminase activity"/>
    <property type="evidence" value="ECO:0007669"/>
    <property type="project" value="InterPro"/>
</dbReference>
<name>A0A315A2Q9_PRUYE</name>
<comment type="caution">
    <text evidence="2">The sequence shown here is derived from an EMBL/GenBank/DDBJ whole genome shotgun (WGS) entry which is preliminary data.</text>
</comment>
<dbReference type="InterPro" id="IPR007466">
    <property type="entry name" value="Peptidyl-Arg-deiminase_porph"/>
</dbReference>
<keyword evidence="1" id="KW-0378">Hydrolase</keyword>
<dbReference type="OrthoDB" id="544103at2759"/>
<dbReference type="Gene3D" id="3.75.10.10">
    <property type="entry name" value="L-arginine/glycine Amidinotransferase, Chain A"/>
    <property type="match status" value="1"/>
</dbReference>
<evidence type="ECO:0000256" key="1">
    <source>
        <dbReference type="ARBA" id="ARBA00022801"/>
    </source>
</evidence>